<accession>A0A699YV94</accession>
<protein>
    <submittedName>
        <fullName evidence="1">Uncharacterized protein</fullName>
    </submittedName>
</protein>
<sequence length="257" mass="28966">MAASQTQQSGITACTQCWIMLGMYLLSPAFSVWLPACLHGCDKQDMFQQNVAVLERQLHAQEIAREALGERVIRLERDTRVNELQLIAADYQAFKKKINDYVGVSEQQHLGLMERLKTMDSKIERGPPGLWKLTKQVAAQAAELSDQREILSTNINQLTDLENGLTAAQHFIKQHKDNLAALEGENRVAGWLPPFSISRCSRPLTPSLLCEVLQHAAQAEEIARMASYTDARTKHLSARYEVEALRTALERVKQELQ</sequence>
<comment type="caution">
    <text evidence="1">The sequence shown here is derived from an EMBL/GenBank/DDBJ whole genome shotgun (WGS) entry which is preliminary data.</text>
</comment>
<dbReference type="AlphaFoldDB" id="A0A699YV94"/>
<dbReference type="EMBL" id="BLLF01000696">
    <property type="protein sequence ID" value="GFH14177.1"/>
    <property type="molecule type" value="Genomic_DNA"/>
</dbReference>
<evidence type="ECO:0000313" key="1">
    <source>
        <dbReference type="EMBL" id="GFH14177.1"/>
    </source>
</evidence>
<organism evidence="1 2">
    <name type="scientific">Haematococcus lacustris</name>
    <name type="common">Green alga</name>
    <name type="synonym">Haematococcus pluvialis</name>
    <dbReference type="NCBI Taxonomy" id="44745"/>
    <lineage>
        <taxon>Eukaryota</taxon>
        <taxon>Viridiplantae</taxon>
        <taxon>Chlorophyta</taxon>
        <taxon>core chlorophytes</taxon>
        <taxon>Chlorophyceae</taxon>
        <taxon>CS clade</taxon>
        <taxon>Chlamydomonadales</taxon>
        <taxon>Haematococcaceae</taxon>
        <taxon>Haematococcus</taxon>
    </lineage>
</organism>
<reference evidence="1 2" key="1">
    <citation type="submission" date="2020-02" db="EMBL/GenBank/DDBJ databases">
        <title>Draft genome sequence of Haematococcus lacustris strain NIES-144.</title>
        <authorList>
            <person name="Morimoto D."/>
            <person name="Nakagawa S."/>
            <person name="Yoshida T."/>
            <person name="Sawayama S."/>
        </authorList>
    </citation>
    <scope>NUCLEOTIDE SEQUENCE [LARGE SCALE GENOMIC DNA]</scope>
    <source>
        <strain evidence="1 2">NIES-144</strain>
    </source>
</reference>
<evidence type="ECO:0000313" key="2">
    <source>
        <dbReference type="Proteomes" id="UP000485058"/>
    </source>
</evidence>
<gene>
    <name evidence="1" type="ORF">HaLaN_10183</name>
</gene>
<feature type="non-terminal residue" evidence="1">
    <location>
        <position position="257"/>
    </location>
</feature>
<keyword evidence="2" id="KW-1185">Reference proteome</keyword>
<name>A0A699YV94_HAELA</name>
<proteinExistence type="predicted"/>
<dbReference type="Proteomes" id="UP000485058">
    <property type="component" value="Unassembled WGS sequence"/>
</dbReference>